<feature type="domain" description="Retrotransposon gag" evidence="1">
    <location>
        <begin position="129"/>
        <end position="194"/>
    </location>
</feature>
<gene>
    <name evidence="2" type="ORF">QYE76_011558</name>
</gene>
<dbReference type="AlphaFoldDB" id="A0AAD8X343"/>
<proteinExistence type="predicted"/>
<evidence type="ECO:0000313" key="3">
    <source>
        <dbReference type="Proteomes" id="UP001231189"/>
    </source>
</evidence>
<protein>
    <recommendedName>
        <fullName evidence="1">Retrotransposon gag domain-containing protein</fullName>
    </recommendedName>
</protein>
<sequence length="195" mass="21587">MAVAHFPKVHSGRHSTAGNVDIVHNYSRRLVPFTGHAPVSACSASNHAPPSGTVDNDSAPSYRLTLGLGGSEHHSRVSVALHVAHKLLRYQPADANRVGWLTRINNLITIINTGPASQRHHHCITENRFPMALKESAREWLTNLTGSSISLWKDLYEQFISNFTVVYEQPATKGDLGDITRRPGKTLRKYVQSFC</sequence>
<dbReference type="Pfam" id="PF03732">
    <property type="entry name" value="Retrotrans_gag"/>
    <property type="match status" value="1"/>
</dbReference>
<dbReference type="InterPro" id="IPR005162">
    <property type="entry name" value="Retrotrans_gag_dom"/>
</dbReference>
<dbReference type="EMBL" id="JAUUTY010000001">
    <property type="protein sequence ID" value="KAK1694861.1"/>
    <property type="molecule type" value="Genomic_DNA"/>
</dbReference>
<accession>A0AAD8X343</accession>
<organism evidence="2 3">
    <name type="scientific">Lolium multiflorum</name>
    <name type="common">Italian ryegrass</name>
    <name type="synonym">Lolium perenne subsp. multiflorum</name>
    <dbReference type="NCBI Taxonomy" id="4521"/>
    <lineage>
        <taxon>Eukaryota</taxon>
        <taxon>Viridiplantae</taxon>
        <taxon>Streptophyta</taxon>
        <taxon>Embryophyta</taxon>
        <taxon>Tracheophyta</taxon>
        <taxon>Spermatophyta</taxon>
        <taxon>Magnoliopsida</taxon>
        <taxon>Liliopsida</taxon>
        <taxon>Poales</taxon>
        <taxon>Poaceae</taxon>
        <taxon>BOP clade</taxon>
        <taxon>Pooideae</taxon>
        <taxon>Poodae</taxon>
        <taxon>Poeae</taxon>
        <taxon>Poeae Chloroplast Group 2 (Poeae type)</taxon>
        <taxon>Loliodinae</taxon>
        <taxon>Loliinae</taxon>
        <taxon>Lolium</taxon>
    </lineage>
</organism>
<reference evidence="2" key="1">
    <citation type="submission" date="2023-07" db="EMBL/GenBank/DDBJ databases">
        <title>A chromosome-level genome assembly of Lolium multiflorum.</title>
        <authorList>
            <person name="Chen Y."/>
            <person name="Copetti D."/>
            <person name="Kolliker R."/>
            <person name="Studer B."/>
        </authorList>
    </citation>
    <scope>NUCLEOTIDE SEQUENCE</scope>
    <source>
        <strain evidence="2">02402/16</strain>
        <tissue evidence="2">Leaf</tissue>
    </source>
</reference>
<name>A0AAD8X343_LOLMU</name>
<evidence type="ECO:0000313" key="2">
    <source>
        <dbReference type="EMBL" id="KAK1694861.1"/>
    </source>
</evidence>
<dbReference type="Proteomes" id="UP001231189">
    <property type="component" value="Unassembled WGS sequence"/>
</dbReference>
<keyword evidence="3" id="KW-1185">Reference proteome</keyword>
<comment type="caution">
    <text evidence="2">The sequence shown here is derived from an EMBL/GenBank/DDBJ whole genome shotgun (WGS) entry which is preliminary data.</text>
</comment>
<evidence type="ECO:0000259" key="1">
    <source>
        <dbReference type="Pfam" id="PF03732"/>
    </source>
</evidence>